<evidence type="ECO:0000259" key="6">
    <source>
        <dbReference type="Pfam" id="PF00294"/>
    </source>
</evidence>
<evidence type="ECO:0000256" key="4">
    <source>
        <dbReference type="ARBA" id="ARBA00022777"/>
    </source>
</evidence>
<dbReference type="Proteomes" id="UP000604117">
    <property type="component" value="Unassembled WGS sequence"/>
</dbReference>
<keyword evidence="2" id="KW-0808">Transferase</keyword>
<reference evidence="7 8" key="1">
    <citation type="submission" date="2021-01" db="EMBL/GenBank/DDBJ databases">
        <title>Whole genome shotgun sequence of Asanoa siamensis NBRC 107932.</title>
        <authorList>
            <person name="Komaki H."/>
            <person name="Tamura T."/>
        </authorList>
    </citation>
    <scope>NUCLEOTIDE SEQUENCE [LARGE SCALE GENOMIC DNA]</scope>
    <source>
        <strain evidence="7 8">NBRC 107932</strain>
    </source>
</reference>
<dbReference type="InterPro" id="IPR029056">
    <property type="entry name" value="Ribokinase-like"/>
</dbReference>
<comment type="caution">
    <text evidence="7">The sequence shown here is derived from an EMBL/GenBank/DDBJ whole genome shotgun (WGS) entry which is preliminary data.</text>
</comment>
<evidence type="ECO:0000256" key="3">
    <source>
        <dbReference type="ARBA" id="ARBA00022741"/>
    </source>
</evidence>
<comment type="similarity">
    <text evidence="1">Belongs to the carbohydrate kinase PfkB family.</text>
</comment>
<gene>
    <name evidence="7" type="ORF">Asi02nite_18720</name>
</gene>
<keyword evidence="4" id="KW-0418">Kinase</keyword>
<sequence>MVRGGKSRADKMHTMGYAVVLGEALIDLLDGECAGERVFRQAIGGAPFNVSVGVARLGGEVSFAGSVGDDALGSRIVDFLTEAGVGGRALVRVPVPTTLAVATFTGADPEFRFYGSPPSYALLRDVPRDLVAGAAVVYCGSIVLLHPEFLAAARTVWAATTGLRVFDPNVRPTLLPTPADVDGLRTVVEEFAATADLVKLSHADAAVLYPGLSLSSVAGDLLSLGAGAVVVTRGPAGALVAVGDDRVELPAPVVEAIDATGAGDSVMAALIAGLLATGRPATVDVWSRHVSYALRVAGLVCERPGGAVAMPTRAEVAARYGSDA</sequence>
<dbReference type="SUPFAM" id="SSF53613">
    <property type="entry name" value="Ribokinase-like"/>
    <property type="match status" value="1"/>
</dbReference>
<evidence type="ECO:0000313" key="8">
    <source>
        <dbReference type="Proteomes" id="UP000604117"/>
    </source>
</evidence>
<evidence type="ECO:0000256" key="1">
    <source>
        <dbReference type="ARBA" id="ARBA00010688"/>
    </source>
</evidence>
<proteinExistence type="inferred from homology"/>
<dbReference type="Pfam" id="PF00294">
    <property type="entry name" value="PfkB"/>
    <property type="match status" value="1"/>
</dbReference>
<keyword evidence="5" id="KW-0067">ATP-binding</keyword>
<evidence type="ECO:0000256" key="5">
    <source>
        <dbReference type="ARBA" id="ARBA00022840"/>
    </source>
</evidence>
<dbReference type="PANTHER" id="PTHR43085">
    <property type="entry name" value="HEXOKINASE FAMILY MEMBER"/>
    <property type="match status" value="1"/>
</dbReference>
<keyword evidence="8" id="KW-1185">Reference proteome</keyword>
<feature type="domain" description="Carbohydrate kinase PfkB" evidence="6">
    <location>
        <begin position="17"/>
        <end position="312"/>
    </location>
</feature>
<accession>A0ABQ4CM50</accession>
<dbReference type="CDD" id="cd01167">
    <property type="entry name" value="bac_FRK"/>
    <property type="match status" value="1"/>
</dbReference>
<evidence type="ECO:0000313" key="7">
    <source>
        <dbReference type="EMBL" id="GIF72354.1"/>
    </source>
</evidence>
<dbReference type="Gene3D" id="3.40.1190.20">
    <property type="match status" value="1"/>
</dbReference>
<name>A0ABQ4CM50_9ACTN</name>
<dbReference type="PANTHER" id="PTHR43085:SF1">
    <property type="entry name" value="PSEUDOURIDINE KINASE-RELATED"/>
    <property type="match status" value="1"/>
</dbReference>
<dbReference type="InterPro" id="IPR050306">
    <property type="entry name" value="PfkB_Carbo_kinase"/>
</dbReference>
<dbReference type="InterPro" id="IPR002173">
    <property type="entry name" value="Carboh/pur_kinase_PfkB_CS"/>
</dbReference>
<dbReference type="InterPro" id="IPR011611">
    <property type="entry name" value="PfkB_dom"/>
</dbReference>
<dbReference type="PROSITE" id="PS00583">
    <property type="entry name" value="PFKB_KINASES_1"/>
    <property type="match status" value="1"/>
</dbReference>
<evidence type="ECO:0000256" key="2">
    <source>
        <dbReference type="ARBA" id="ARBA00022679"/>
    </source>
</evidence>
<dbReference type="EMBL" id="BONE01000011">
    <property type="protein sequence ID" value="GIF72354.1"/>
    <property type="molecule type" value="Genomic_DNA"/>
</dbReference>
<keyword evidence="3" id="KW-0547">Nucleotide-binding</keyword>
<organism evidence="7 8">
    <name type="scientific">Asanoa siamensis</name>
    <dbReference type="NCBI Taxonomy" id="926357"/>
    <lineage>
        <taxon>Bacteria</taxon>
        <taxon>Bacillati</taxon>
        <taxon>Actinomycetota</taxon>
        <taxon>Actinomycetes</taxon>
        <taxon>Micromonosporales</taxon>
        <taxon>Micromonosporaceae</taxon>
        <taxon>Asanoa</taxon>
    </lineage>
</organism>
<protein>
    <submittedName>
        <fullName evidence="7">Fructokinase</fullName>
    </submittedName>
</protein>